<dbReference type="PANTHER" id="PTHR37610">
    <property type="entry name" value="CCHC-TYPE DOMAIN-CONTAINING PROTEIN"/>
    <property type="match status" value="1"/>
</dbReference>
<organism evidence="1 2">
    <name type="scientific">Prunus mume</name>
    <name type="common">Japanese apricot</name>
    <name type="synonym">Armeniaca mume</name>
    <dbReference type="NCBI Taxonomy" id="102107"/>
    <lineage>
        <taxon>Eukaryota</taxon>
        <taxon>Viridiplantae</taxon>
        <taxon>Streptophyta</taxon>
        <taxon>Embryophyta</taxon>
        <taxon>Tracheophyta</taxon>
        <taxon>Spermatophyta</taxon>
        <taxon>Magnoliopsida</taxon>
        <taxon>eudicotyledons</taxon>
        <taxon>Gunneridae</taxon>
        <taxon>Pentapetalae</taxon>
        <taxon>rosids</taxon>
        <taxon>fabids</taxon>
        <taxon>Rosales</taxon>
        <taxon>Rosaceae</taxon>
        <taxon>Amygdaloideae</taxon>
        <taxon>Amygdaleae</taxon>
        <taxon>Prunus</taxon>
    </lineage>
</organism>
<dbReference type="GeneID" id="103336587"/>
<gene>
    <name evidence="2" type="primary">LOC103336587</name>
</gene>
<name>A0ABM1LT10_PRUMU</name>
<dbReference type="Proteomes" id="UP000694861">
    <property type="component" value="Linkage group LG6"/>
</dbReference>
<evidence type="ECO:0000313" key="2">
    <source>
        <dbReference type="RefSeq" id="XP_016650537.1"/>
    </source>
</evidence>
<dbReference type="PANTHER" id="PTHR37610:SF97">
    <property type="entry name" value="RETROTRANSPOSON GAG DOMAIN-CONTAINING PROTEIN"/>
    <property type="match status" value="1"/>
</dbReference>
<keyword evidence="1" id="KW-1185">Reference proteome</keyword>
<proteinExistence type="predicted"/>
<evidence type="ECO:0000313" key="1">
    <source>
        <dbReference type="Proteomes" id="UP000694861"/>
    </source>
</evidence>
<reference evidence="2" key="2">
    <citation type="submission" date="2025-08" db="UniProtKB">
        <authorList>
            <consortium name="RefSeq"/>
        </authorList>
    </citation>
    <scope>IDENTIFICATION</scope>
</reference>
<dbReference type="RefSeq" id="XP_016650537.1">
    <property type="nucleotide sequence ID" value="XM_016795051.1"/>
</dbReference>
<reference evidence="1" key="1">
    <citation type="journal article" date="2012" name="Nat. Commun.">
        <title>The genome of Prunus mume.</title>
        <authorList>
            <person name="Zhang Q."/>
            <person name="Chen W."/>
            <person name="Sun L."/>
            <person name="Zhao F."/>
            <person name="Huang B."/>
            <person name="Yang W."/>
            <person name="Tao Y."/>
            <person name="Wang J."/>
            <person name="Yuan Z."/>
            <person name="Fan G."/>
            <person name="Xing Z."/>
            <person name="Han C."/>
            <person name="Pan H."/>
            <person name="Zhong X."/>
            <person name="Shi W."/>
            <person name="Liang X."/>
            <person name="Du D."/>
            <person name="Sun F."/>
            <person name="Xu Z."/>
            <person name="Hao R."/>
            <person name="Lv T."/>
            <person name="Lv Y."/>
            <person name="Zheng Z."/>
            <person name="Sun M."/>
            <person name="Luo L."/>
            <person name="Cai M."/>
            <person name="Gao Y."/>
            <person name="Wang J."/>
            <person name="Yin Y."/>
            <person name="Xu X."/>
            <person name="Cheng T."/>
            <person name="Wang J."/>
        </authorList>
    </citation>
    <scope>NUCLEOTIDE SEQUENCE [LARGE SCALE GENOMIC DNA]</scope>
</reference>
<dbReference type="Pfam" id="PF14223">
    <property type="entry name" value="Retrotran_gag_2"/>
    <property type="match status" value="1"/>
</dbReference>
<sequence length="206" mass="23325">MHLSLSAKNKLGLVDGSVKASSSNDPKFSIWQRCNDMVLSWILHSLHPDIASNVLYAKTAAAVWTNLRDRFSQSKDARIYQIRQEIVECRQGTQTISIYYTKLKALWDELASYQEPFICDCEGLKNLAEREEKERVMQFLMGLSNTYSTVRGSILMMNPLPDTRKVHGLVLQHERQLEVTSKHDNLVTPHVMQTGRSSVAATPSTA</sequence>
<accession>A0ABM1LT10</accession>
<protein>
    <submittedName>
        <fullName evidence="2">Uncharacterized protein LOC103336587</fullName>
    </submittedName>
</protein>